<dbReference type="GO" id="GO:0003677">
    <property type="term" value="F:DNA binding"/>
    <property type="evidence" value="ECO:0007669"/>
    <property type="project" value="InterPro"/>
</dbReference>
<gene>
    <name evidence="2" type="ORF">JAAARDRAFT_75790</name>
</gene>
<dbReference type="AlphaFoldDB" id="A0A067Q8K5"/>
<dbReference type="InterPro" id="IPR001356">
    <property type="entry name" value="HD"/>
</dbReference>
<dbReference type="InterPro" id="IPR009057">
    <property type="entry name" value="Homeodomain-like_sf"/>
</dbReference>
<evidence type="ECO:0008006" key="4">
    <source>
        <dbReference type="Google" id="ProtNLM"/>
    </source>
</evidence>
<name>A0A067Q8K5_9AGAM</name>
<evidence type="ECO:0000256" key="1">
    <source>
        <dbReference type="SAM" id="MobiDB-lite"/>
    </source>
</evidence>
<feature type="region of interest" description="Disordered" evidence="1">
    <location>
        <begin position="76"/>
        <end position="132"/>
    </location>
</feature>
<dbReference type="Proteomes" id="UP000027265">
    <property type="component" value="Unassembled WGS sequence"/>
</dbReference>
<dbReference type="OrthoDB" id="2963517at2759"/>
<protein>
    <recommendedName>
        <fullName evidence="4">Homeobox domain-containing protein</fullName>
    </recommendedName>
</protein>
<sequence>MALTHNSTPGSLTMNFMPLSPTASRAIRAPHPLLENATASSVSSTLSFAHPRLSGPKPLQRSRTSFVRIQLDNLTLSSPTSSLPTPPSTPTYPCTPSPSRKAMMLPPKQTSKSPFVKAAQTKGGPTPKTREARLKQALESRIKASKARAEKAASGGFKCWQIATLKFIYECITPYPDDIWIYHIAQFLHRDTNKVKSWFHTRRTSQILSDPENWLPLPTPSVPFCTTLRPSPSLTADLVRIPCHGRTLMVRRCVVEIIPGDGWSDVGFVDQVRLFMEGRKDGEDCVMEEP</sequence>
<dbReference type="EMBL" id="KL197710">
    <property type="protein sequence ID" value="KDQ63383.1"/>
    <property type="molecule type" value="Genomic_DNA"/>
</dbReference>
<organism evidence="2 3">
    <name type="scientific">Jaapia argillacea MUCL 33604</name>
    <dbReference type="NCBI Taxonomy" id="933084"/>
    <lineage>
        <taxon>Eukaryota</taxon>
        <taxon>Fungi</taxon>
        <taxon>Dikarya</taxon>
        <taxon>Basidiomycota</taxon>
        <taxon>Agaricomycotina</taxon>
        <taxon>Agaricomycetes</taxon>
        <taxon>Agaricomycetidae</taxon>
        <taxon>Jaapiales</taxon>
        <taxon>Jaapiaceae</taxon>
        <taxon>Jaapia</taxon>
    </lineage>
</organism>
<evidence type="ECO:0000313" key="2">
    <source>
        <dbReference type="EMBL" id="KDQ63383.1"/>
    </source>
</evidence>
<dbReference type="InParanoid" id="A0A067Q8K5"/>
<keyword evidence="3" id="KW-1185">Reference proteome</keyword>
<dbReference type="SUPFAM" id="SSF46689">
    <property type="entry name" value="Homeodomain-like"/>
    <property type="match status" value="1"/>
</dbReference>
<proteinExistence type="predicted"/>
<dbReference type="CDD" id="cd00086">
    <property type="entry name" value="homeodomain"/>
    <property type="match status" value="1"/>
</dbReference>
<evidence type="ECO:0000313" key="3">
    <source>
        <dbReference type="Proteomes" id="UP000027265"/>
    </source>
</evidence>
<reference evidence="3" key="1">
    <citation type="journal article" date="2014" name="Proc. Natl. Acad. Sci. U.S.A.">
        <title>Extensive sampling of basidiomycete genomes demonstrates inadequacy of the white-rot/brown-rot paradigm for wood decay fungi.</title>
        <authorList>
            <person name="Riley R."/>
            <person name="Salamov A.A."/>
            <person name="Brown D.W."/>
            <person name="Nagy L.G."/>
            <person name="Floudas D."/>
            <person name="Held B.W."/>
            <person name="Levasseur A."/>
            <person name="Lombard V."/>
            <person name="Morin E."/>
            <person name="Otillar R."/>
            <person name="Lindquist E.A."/>
            <person name="Sun H."/>
            <person name="LaButti K.M."/>
            <person name="Schmutz J."/>
            <person name="Jabbour D."/>
            <person name="Luo H."/>
            <person name="Baker S.E."/>
            <person name="Pisabarro A.G."/>
            <person name="Walton J.D."/>
            <person name="Blanchette R.A."/>
            <person name="Henrissat B."/>
            <person name="Martin F."/>
            <person name="Cullen D."/>
            <person name="Hibbett D.S."/>
            <person name="Grigoriev I.V."/>
        </authorList>
    </citation>
    <scope>NUCLEOTIDE SEQUENCE [LARGE SCALE GENOMIC DNA]</scope>
    <source>
        <strain evidence="3">MUCL 33604</strain>
    </source>
</reference>
<dbReference type="HOGENOM" id="CLU_959977_0_0_1"/>
<feature type="compositionally biased region" description="Pro residues" evidence="1">
    <location>
        <begin position="84"/>
        <end position="96"/>
    </location>
</feature>
<accession>A0A067Q8K5</accession>